<keyword evidence="2" id="KW-1185">Reference proteome</keyword>
<evidence type="ECO:0000313" key="2">
    <source>
        <dbReference type="Proteomes" id="UP000591948"/>
    </source>
</evidence>
<accession>A0A6V8P9R4</accession>
<dbReference type="AlphaFoldDB" id="A0A6V8P9R4"/>
<sequence>GKGLRPPLLSRPILGSFLIKPWHIMARVTLLLLLRCLLHDYALSSTKNIFPTSSFNTFAIFDMVLKLGMVRPWAYLLTLDLSVPMALARSDWVRPFSLRISLRRLRTLVTFSSSHLPRQYYLNTCCMNMQQFWG</sequence>
<gene>
    <name evidence="1" type="ORF">HKBW3S33_02226</name>
</gene>
<dbReference type="EMBL" id="BLRY01000424">
    <property type="protein sequence ID" value="GFP28810.1"/>
    <property type="molecule type" value="Genomic_DNA"/>
</dbReference>
<name>A0A6V8P9R4_9ACTN</name>
<evidence type="ECO:0000313" key="1">
    <source>
        <dbReference type="EMBL" id="GFP28810.1"/>
    </source>
</evidence>
<reference evidence="1 2" key="1">
    <citation type="journal article" date="2020" name="Front. Microbiol.">
        <title>Single-cell genomics of novel Actinobacteria with the Wood-Ljungdahl pathway discovered in a serpentinizing system.</title>
        <authorList>
            <person name="Merino N."/>
            <person name="Kawai M."/>
            <person name="Boyd E.S."/>
            <person name="Colman D.R."/>
            <person name="McGlynn S.E."/>
            <person name="Nealson K.H."/>
            <person name="Kurokawa K."/>
            <person name="Hongoh Y."/>
        </authorList>
    </citation>
    <scope>NUCLEOTIDE SEQUENCE [LARGE SCALE GENOMIC DNA]</scope>
    <source>
        <strain evidence="1 2">S33</strain>
    </source>
</reference>
<feature type="non-terminal residue" evidence="1">
    <location>
        <position position="1"/>
    </location>
</feature>
<dbReference type="Proteomes" id="UP000591948">
    <property type="component" value="Unassembled WGS sequence"/>
</dbReference>
<proteinExistence type="predicted"/>
<organism evidence="1 2">
    <name type="scientific">Candidatus Hakubella thermalkaliphila</name>
    <dbReference type="NCBI Taxonomy" id="2754717"/>
    <lineage>
        <taxon>Bacteria</taxon>
        <taxon>Bacillati</taxon>
        <taxon>Actinomycetota</taxon>
        <taxon>Actinomycetota incertae sedis</taxon>
        <taxon>Candidatus Hakubellales</taxon>
        <taxon>Candidatus Hakubellaceae</taxon>
        <taxon>Candidatus Hakubella</taxon>
    </lineage>
</organism>
<protein>
    <submittedName>
        <fullName evidence="1">Uncharacterized protein</fullName>
    </submittedName>
</protein>
<comment type="caution">
    <text evidence="1">The sequence shown here is derived from an EMBL/GenBank/DDBJ whole genome shotgun (WGS) entry which is preliminary data.</text>
</comment>